<keyword evidence="1" id="KW-0143">Chaperone</keyword>
<gene>
    <name evidence="3" type="ORF">B0293_13915</name>
</gene>
<sequence>MTRGSAVNRCSFCRRSADDVDTLVAGAGVYICNDCVVLCADAVKKKPAGLKRATPVWEGVDDAALLAHLPRIEAIRHLVDDDLRSWVGEARRRGISWDRIGEALGMRRQSAWERFA</sequence>
<comment type="similarity">
    <text evidence="1">Belongs to the ClpX chaperone family.</text>
</comment>
<dbReference type="Gene3D" id="6.20.220.10">
    <property type="entry name" value="ClpX chaperone, C4-type zinc finger domain"/>
    <property type="match status" value="1"/>
</dbReference>
<proteinExistence type="inferred from homology"/>
<evidence type="ECO:0000313" key="4">
    <source>
        <dbReference type="Proteomes" id="UP000188551"/>
    </source>
</evidence>
<dbReference type="SUPFAM" id="SSF57716">
    <property type="entry name" value="Glucocorticoid receptor-like (DNA-binding domain)"/>
    <property type="match status" value="1"/>
</dbReference>
<keyword evidence="1" id="KW-0479">Metal-binding</keyword>
<evidence type="ECO:0000313" key="3">
    <source>
        <dbReference type="EMBL" id="OOC06147.1"/>
    </source>
</evidence>
<keyword evidence="1" id="KW-0862">Zinc</keyword>
<dbReference type="InterPro" id="IPR059188">
    <property type="entry name" value="Znf_CLPX-like"/>
</dbReference>
<dbReference type="PROSITE" id="PS51902">
    <property type="entry name" value="CLPX_ZB"/>
    <property type="match status" value="1"/>
</dbReference>
<organism evidence="3 4">
    <name type="scientific">Amycolatopsis azurea DSM 43854</name>
    <dbReference type="NCBI Taxonomy" id="1238180"/>
    <lineage>
        <taxon>Bacteria</taxon>
        <taxon>Bacillati</taxon>
        <taxon>Actinomycetota</taxon>
        <taxon>Actinomycetes</taxon>
        <taxon>Pseudonocardiales</taxon>
        <taxon>Pseudonocardiaceae</taxon>
        <taxon>Amycolatopsis</taxon>
    </lineage>
</organism>
<accession>A0ABX3JF87</accession>
<dbReference type="Pfam" id="PF06689">
    <property type="entry name" value="zf-C4_ClpX"/>
    <property type="match status" value="1"/>
</dbReference>
<dbReference type="InterPro" id="IPR038366">
    <property type="entry name" value="Znf_CppX_C4_sf"/>
</dbReference>
<name>A0ABX3JF87_9PSEU</name>
<keyword evidence="4" id="KW-1185">Reference proteome</keyword>
<feature type="binding site" evidence="1">
    <location>
        <position position="10"/>
    </location>
    <ligand>
        <name>Zn(2+)</name>
        <dbReference type="ChEBI" id="CHEBI:29105"/>
    </ligand>
</feature>
<dbReference type="InterPro" id="IPR010603">
    <property type="entry name" value="Znf_CppX_C4"/>
</dbReference>
<feature type="binding site" evidence="1">
    <location>
        <position position="32"/>
    </location>
    <ligand>
        <name>Zn(2+)</name>
        <dbReference type="ChEBI" id="CHEBI:29105"/>
    </ligand>
</feature>
<dbReference type="EMBL" id="MUXN01000009">
    <property type="protein sequence ID" value="OOC06147.1"/>
    <property type="molecule type" value="Genomic_DNA"/>
</dbReference>
<dbReference type="Proteomes" id="UP000188551">
    <property type="component" value="Unassembled WGS sequence"/>
</dbReference>
<evidence type="ECO:0000256" key="1">
    <source>
        <dbReference type="PROSITE-ProRule" id="PRU01250"/>
    </source>
</evidence>
<reference evidence="3 4" key="1">
    <citation type="submission" date="2017-02" db="EMBL/GenBank/DDBJ databases">
        <title>Amycolatopsis azurea DSM 43854 draft genome.</title>
        <authorList>
            <person name="Mayilraj S."/>
        </authorList>
    </citation>
    <scope>NUCLEOTIDE SEQUENCE [LARGE SCALE GENOMIC DNA]</scope>
    <source>
        <strain evidence="3 4">DSM 43854</strain>
    </source>
</reference>
<protein>
    <recommendedName>
        <fullName evidence="2">ClpX-type ZB domain-containing protein</fullName>
    </recommendedName>
</protein>
<evidence type="ECO:0000259" key="2">
    <source>
        <dbReference type="PROSITE" id="PS51902"/>
    </source>
</evidence>
<comment type="caution">
    <text evidence="3">The sequence shown here is derived from an EMBL/GenBank/DDBJ whole genome shotgun (WGS) entry which is preliminary data.</text>
</comment>
<feature type="binding site" evidence="1">
    <location>
        <position position="13"/>
    </location>
    <ligand>
        <name>Zn(2+)</name>
        <dbReference type="ChEBI" id="CHEBI:29105"/>
    </ligand>
</feature>
<dbReference type="SMART" id="SM00994">
    <property type="entry name" value="zf-C4_ClpX"/>
    <property type="match status" value="1"/>
</dbReference>
<feature type="binding site" evidence="1">
    <location>
        <position position="35"/>
    </location>
    <ligand>
        <name>Zn(2+)</name>
        <dbReference type="ChEBI" id="CHEBI:29105"/>
    </ligand>
</feature>
<feature type="domain" description="ClpX-type ZB" evidence="2">
    <location>
        <begin position="1"/>
        <end position="51"/>
    </location>
</feature>